<protein>
    <recommendedName>
        <fullName evidence="1">Dynamin-type G domain-containing protein</fullName>
    </recommendedName>
</protein>
<dbReference type="Proteomes" id="UP000310066">
    <property type="component" value="Unassembled WGS sequence"/>
</dbReference>
<dbReference type="GO" id="GO:0006897">
    <property type="term" value="P:endocytosis"/>
    <property type="evidence" value="ECO:0007669"/>
    <property type="project" value="TreeGrafter"/>
</dbReference>
<dbReference type="InterPro" id="IPR022812">
    <property type="entry name" value="Dynamin"/>
</dbReference>
<dbReference type="OrthoDB" id="415706at2759"/>
<reference evidence="2 3" key="1">
    <citation type="submission" date="2017-03" db="EMBL/GenBank/DDBJ databases">
        <title>Genomes of endolithic fungi from Antarctica.</title>
        <authorList>
            <person name="Coleine C."/>
            <person name="Masonjones S."/>
            <person name="Stajich J.E."/>
        </authorList>
    </citation>
    <scope>NUCLEOTIDE SEQUENCE [LARGE SCALE GENOMIC DNA]</scope>
    <source>
        <strain evidence="2 3">CCFEE 5311</strain>
    </source>
</reference>
<dbReference type="CDD" id="cd08771">
    <property type="entry name" value="DLP_1"/>
    <property type="match status" value="1"/>
</dbReference>
<dbReference type="GO" id="GO:0016559">
    <property type="term" value="P:peroxisome fission"/>
    <property type="evidence" value="ECO:0007669"/>
    <property type="project" value="TreeGrafter"/>
</dbReference>
<organism evidence="2 3">
    <name type="scientific">Friedmanniomyces endolithicus</name>
    <dbReference type="NCBI Taxonomy" id="329885"/>
    <lineage>
        <taxon>Eukaryota</taxon>
        <taxon>Fungi</taxon>
        <taxon>Dikarya</taxon>
        <taxon>Ascomycota</taxon>
        <taxon>Pezizomycotina</taxon>
        <taxon>Dothideomycetes</taxon>
        <taxon>Dothideomycetidae</taxon>
        <taxon>Mycosphaerellales</taxon>
        <taxon>Teratosphaeriaceae</taxon>
        <taxon>Friedmanniomyces</taxon>
    </lineage>
</organism>
<dbReference type="InterPro" id="IPR030381">
    <property type="entry name" value="G_DYNAMIN_dom"/>
</dbReference>
<dbReference type="GO" id="GO:0000266">
    <property type="term" value="P:mitochondrial fission"/>
    <property type="evidence" value="ECO:0007669"/>
    <property type="project" value="TreeGrafter"/>
</dbReference>
<dbReference type="EMBL" id="NAJP01000191">
    <property type="protein sequence ID" value="TKA24159.1"/>
    <property type="molecule type" value="Genomic_DNA"/>
</dbReference>
<dbReference type="GO" id="GO:0016020">
    <property type="term" value="C:membrane"/>
    <property type="evidence" value="ECO:0007669"/>
    <property type="project" value="TreeGrafter"/>
</dbReference>
<dbReference type="Pfam" id="PF00350">
    <property type="entry name" value="Dynamin_N"/>
    <property type="match status" value="1"/>
</dbReference>
<gene>
    <name evidence="2" type="ORF">B0A54_17779</name>
</gene>
<dbReference type="SMART" id="SM00053">
    <property type="entry name" value="DYNc"/>
    <property type="match status" value="1"/>
</dbReference>
<dbReference type="InterPro" id="IPR001401">
    <property type="entry name" value="Dynamin_GTPase"/>
</dbReference>
<dbReference type="PRINTS" id="PR00195">
    <property type="entry name" value="DYNAMIN"/>
</dbReference>
<dbReference type="GO" id="GO:0005874">
    <property type="term" value="C:microtubule"/>
    <property type="evidence" value="ECO:0007669"/>
    <property type="project" value="TreeGrafter"/>
</dbReference>
<feature type="domain" description="Dynamin-type G" evidence="1">
    <location>
        <begin position="42"/>
        <end position="306"/>
    </location>
</feature>
<dbReference type="PROSITE" id="PS51718">
    <property type="entry name" value="G_DYNAMIN_2"/>
    <property type="match status" value="1"/>
</dbReference>
<dbReference type="Gene3D" id="3.40.50.300">
    <property type="entry name" value="P-loop containing nucleotide triphosphate hydrolases"/>
    <property type="match status" value="1"/>
</dbReference>
<dbReference type="GO" id="GO:0008017">
    <property type="term" value="F:microtubule binding"/>
    <property type="evidence" value="ECO:0007669"/>
    <property type="project" value="TreeGrafter"/>
</dbReference>
<dbReference type="SUPFAM" id="SSF52540">
    <property type="entry name" value="P-loop containing nucleoside triphosphate hydrolases"/>
    <property type="match status" value="1"/>
</dbReference>
<dbReference type="STRING" id="329885.A0A4V5N620"/>
<dbReference type="InterPro" id="IPR045063">
    <property type="entry name" value="Dynamin_N"/>
</dbReference>
<comment type="caution">
    <text evidence="2">The sequence shown here is derived from an EMBL/GenBank/DDBJ whole genome shotgun (WGS) entry which is preliminary data.</text>
</comment>
<dbReference type="GO" id="GO:0048312">
    <property type="term" value="P:intracellular distribution of mitochondria"/>
    <property type="evidence" value="ECO:0007669"/>
    <property type="project" value="TreeGrafter"/>
</dbReference>
<dbReference type="AlphaFoldDB" id="A0A4V5N620"/>
<evidence type="ECO:0000313" key="2">
    <source>
        <dbReference type="EMBL" id="TKA24159.1"/>
    </source>
</evidence>
<name>A0A4V5N620_9PEZI</name>
<sequence>MAVDKLLMDAIDSSGLAGLQSNKSMQRLEQISSLHARGISNSIDLPQLAVCGDQSSGKSSTLEGLTNIPFPRADGVCTKFPTEVIFEHSEEQESITAAIIPHPLRSDQARARLQEYHTNIEDYSQLPQVISSAGALMSLRGYGDNFTGPAFVEDVLRIKVVGRTGLHLSIVNLPGLIPTASEEQTEEDVQTVQRIVDSYIQKPRTIILAIVQASNDIANQSIIRKSKLYDRAGQRTVGVITKPDLINRGTESRVALVAKNQDTTKLQLGFYMLQNPTPTKMEQAIMASQRSANESQFFHSSRRICH</sequence>
<dbReference type="PANTHER" id="PTHR11566">
    <property type="entry name" value="DYNAMIN"/>
    <property type="match status" value="1"/>
</dbReference>
<dbReference type="InterPro" id="IPR027417">
    <property type="entry name" value="P-loop_NTPase"/>
</dbReference>
<dbReference type="GO" id="GO:0005739">
    <property type="term" value="C:mitochondrion"/>
    <property type="evidence" value="ECO:0007669"/>
    <property type="project" value="TreeGrafter"/>
</dbReference>
<evidence type="ECO:0000313" key="3">
    <source>
        <dbReference type="Proteomes" id="UP000310066"/>
    </source>
</evidence>
<dbReference type="GO" id="GO:0003924">
    <property type="term" value="F:GTPase activity"/>
    <property type="evidence" value="ECO:0007669"/>
    <property type="project" value="InterPro"/>
</dbReference>
<dbReference type="PANTHER" id="PTHR11566:SF21">
    <property type="entry name" value="DYNAMIN RELATED PROTEIN 1, ISOFORM A"/>
    <property type="match status" value="1"/>
</dbReference>
<evidence type="ECO:0000259" key="1">
    <source>
        <dbReference type="PROSITE" id="PS51718"/>
    </source>
</evidence>
<proteinExistence type="predicted"/>
<accession>A0A4V5N620</accession>
<dbReference type="GO" id="GO:0005525">
    <property type="term" value="F:GTP binding"/>
    <property type="evidence" value="ECO:0007669"/>
    <property type="project" value="InterPro"/>
</dbReference>